<keyword evidence="1 4" id="KW-0808">Transferase</keyword>
<dbReference type="RefSeq" id="WP_252794307.1">
    <property type="nucleotide sequence ID" value="NZ_CP097121.1"/>
</dbReference>
<dbReference type="SUPFAM" id="SSF55729">
    <property type="entry name" value="Acyl-CoA N-acyltransferases (Nat)"/>
    <property type="match status" value="1"/>
</dbReference>
<evidence type="ECO:0000313" key="5">
    <source>
        <dbReference type="Proteomes" id="UP001056164"/>
    </source>
</evidence>
<keyword evidence="5" id="KW-1185">Reference proteome</keyword>
<dbReference type="GO" id="GO:0016746">
    <property type="term" value="F:acyltransferase activity"/>
    <property type="evidence" value="ECO:0007669"/>
    <property type="project" value="UniProtKB-KW"/>
</dbReference>
<evidence type="ECO:0000259" key="3">
    <source>
        <dbReference type="PROSITE" id="PS51186"/>
    </source>
</evidence>
<dbReference type="EMBL" id="CP097121">
    <property type="protein sequence ID" value="USS90044.1"/>
    <property type="molecule type" value="Genomic_DNA"/>
</dbReference>
<dbReference type="InterPro" id="IPR050832">
    <property type="entry name" value="Bact_Acetyltransf"/>
</dbReference>
<dbReference type="InterPro" id="IPR000182">
    <property type="entry name" value="GNAT_dom"/>
</dbReference>
<keyword evidence="2 4" id="KW-0012">Acyltransferase</keyword>
<dbReference type="PROSITE" id="PS51186">
    <property type="entry name" value="GNAT"/>
    <property type="match status" value="1"/>
</dbReference>
<organism evidence="4 5">
    <name type="scientific">Fructilactobacillus carniphilus</name>
    <dbReference type="NCBI Taxonomy" id="2940297"/>
    <lineage>
        <taxon>Bacteria</taxon>
        <taxon>Bacillati</taxon>
        <taxon>Bacillota</taxon>
        <taxon>Bacilli</taxon>
        <taxon>Lactobacillales</taxon>
        <taxon>Lactobacillaceae</taxon>
        <taxon>Fructilactobacillus</taxon>
    </lineage>
</organism>
<name>A0ABY5BW60_9LACO</name>
<evidence type="ECO:0000256" key="1">
    <source>
        <dbReference type="ARBA" id="ARBA00022679"/>
    </source>
</evidence>
<evidence type="ECO:0000313" key="4">
    <source>
        <dbReference type="EMBL" id="USS90044.1"/>
    </source>
</evidence>
<dbReference type="EC" id="2.3.1.-" evidence="4"/>
<protein>
    <submittedName>
        <fullName evidence="4">GNAT family N-acetyltransferase</fullName>
        <ecNumber evidence="4">2.3.1.-</ecNumber>
    </submittedName>
</protein>
<sequence length="164" mass="18046">MSEDVRLRAAVSDDATTLLTLAKRLRQETDLIMVDEQLDHLTPAMEAAAVERLNASGTNLVAVAAVSTKLVGLVTITEQNPAVGELGIAVLKDYQGLGLGAALLDLAVDWFINLSRLEQLRLTVKESNQRALHLYQHSGFQITQQQHDIFTMTYKNDRSESASR</sequence>
<evidence type="ECO:0000256" key="2">
    <source>
        <dbReference type="ARBA" id="ARBA00023315"/>
    </source>
</evidence>
<feature type="domain" description="N-acetyltransferase" evidence="3">
    <location>
        <begin position="21"/>
        <end position="157"/>
    </location>
</feature>
<dbReference type="Gene3D" id="3.40.630.30">
    <property type="match status" value="1"/>
</dbReference>
<dbReference type="InterPro" id="IPR016181">
    <property type="entry name" value="Acyl_CoA_acyltransferase"/>
</dbReference>
<reference evidence="4" key="1">
    <citation type="submission" date="2022-05" db="EMBL/GenBank/DDBJ databases">
        <authorList>
            <person name="Oliphant S.A."/>
            <person name="Watson-Haigh N.S."/>
            <person name="Sumby K.M."/>
            <person name="Gardner J.M."/>
            <person name="Jiranek V."/>
        </authorList>
    </citation>
    <scope>NUCLEOTIDE SEQUENCE</scope>
    <source>
        <strain evidence="4">KI4_A6</strain>
    </source>
</reference>
<accession>A0ABY5BW60</accession>
<dbReference type="Pfam" id="PF00583">
    <property type="entry name" value="Acetyltransf_1"/>
    <property type="match status" value="1"/>
</dbReference>
<proteinExistence type="predicted"/>
<gene>
    <name evidence="4" type="ORF">M3M37_04095</name>
</gene>
<dbReference type="Proteomes" id="UP001056164">
    <property type="component" value="Chromosome"/>
</dbReference>
<dbReference type="PANTHER" id="PTHR43877">
    <property type="entry name" value="AMINOALKYLPHOSPHONATE N-ACETYLTRANSFERASE-RELATED-RELATED"/>
    <property type="match status" value="1"/>
</dbReference>
<dbReference type="PANTHER" id="PTHR43877:SF2">
    <property type="entry name" value="AMINOALKYLPHOSPHONATE N-ACETYLTRANSFERASE-RELATED"/>
    <property type="match status" value="1"/>
</dbReference>